<evidence type="ECO:0000313" key="1">
    <source>
        <dbReference type="EMBL" id="WTU45819.1"/>
    </source>
</evidence>
<dbReference type="EMBL" id="CP108254">
    <property type="protein sequence ID" value="WTU45819.1"/>
    <property type="molecule type" value="Genomic_DNA"/>
</dbReference>
<name>A0AAU2HCE0_9ACTN</name>
<dbReference type="AlphaFoldDB" id="A0AAU2HCE0"/>
<protein>
    <submittedName>
        <fullName evidence="1">Uncharacterized protein</fullName>
    </submittedName>
</protein>
<sequence>MAAVAPSAQAFDLGRTISSAAQTASVAGQKAKPVAEGIVGPNLNKRVKAVGDAVKAGTDAAKAGHDLVS</sequence>
<geneLocation type="plasmid" evidence="1">
    <name>unnamed1</name>
</geneLocation>
<gene>
    <name evidence="1" type="ORF">OHV25_40185</name>
</gene>
<reference evidence="1" key="1">
    <citation type="submission" date="2022-10" db="EMBL/GenBank/DDBJ databases">
        <title>The complete genomes of actinobacterial strains from the NBC collection.</title>
        <authorList>
            <person name="Joergensen T.S."/>
            <person name="Alvarez Arevalo M."/>
            <person name="Sterndorff E.B."/>
            <person name="Faurdal D."/>
            <person name="Vuksanovic O."/>
            <person name="Mourched A.-S."/>
            <person name="Charusanti P."/>
            <person name="Shaw S."/>
            <person name="Blin K."/>
            <person name="Weber T."/>
        </authorList>
    </citation>
    <scope>NUCLEOTIDE SEQUENCE</scope>
    <source>
        <strain evidence="1">NBC_00060</strain>
        <plasmid evidence="1">unnamed1</plasmid>
    </source>
</reference>
<keyword evidence="1" id="KW-0614">Plasmid</keyword>
<proteinExistence type="predicted"/>
<accession>A0AAU2HCE0</accession>
<organism evidence="1">
    <name type="scientific">Streptomyces sp. NBC_00060</name>
    <dbReference type="NCBI Taxonomy" id="2975636"/>
    <lineage>
        <taxon>Bacteria</taxon>
        <taxon>Bacillati</taxon>
        <taxon>Actinomycetota</taxon>
        <taxon>Actinomycetes</taxon>
        <taxon>Kitasatosporales</taxon>
        <taxon>Streptomycetaceae</taxon>
        <taxon>Streptomyces</taxon>
    </lineage>
</organism>